<dbReference type="SUPFAM" id="SSF81301">
    <property type="entry name" value="Nucleotidyltransferase"/>
    <property type="match status" value="1"/>
</dbReference>
<dbReference type="EMBL" id="WUEK01000017">
    <property type="protein sequence ID" value="MXG92077.1"/>
    <property type="molecule type" value="Genomic_DNA"/>
</dbReference>
<dbReference type="RefSeq" id="WP_160880009.1">
    <property type="nucleotide sequence ID" value="NZ_WUEK01000017.1"/>
</dbReference>
<dbReference type="InterPro" id="IPR045792">
    <property type="entry name" value="DUF6036"/>
</dbReference>
<organism evidence="2 3">
    <name type="scientific">Nocardioides flavescens</name>
    <dbReference type="NCBI Taxonomy" id="2691959"/>
    <lineage>
        <taxon>Bacteria</taxon>
        <taxon>Bacillati</taxon>
        <taxon>Actinomycetota</taxon>
        <taxon>Actinomycetes</taxon>
        <taxon>Propionibacteriales</taxon>
        <taxon>Nocardioidaceae</taxon>
        <taxon>Nocardioides</taxon>
    </lineage>
</organism>
<evidence type="ECO:0000313" key="3">
    <source>
        <dbReference type="Proteomes" id="UP000473325"/>
    </source>
</evidence>
<sequence>MSPDPAPFELDADRMRELLGLLSERLRSRGVRASLYLVGGAAMAMEYGRDGLTADIDAVASHRVVFEEARSLARQNGLPEAWLNSSASGWVPPPPNWARRRPTEPGLTVHVAPPDHLLAMKLVASRRKHRSDIRLLIQRCGLVDATAEEFAGLLERVYAGEGLLAQMLGVGDDLDAVRTEALAIGAWAVGFVADLRTA</sequence>
<comment type="caution">
    <text evidence="2">The sequence shown here is derived from an EMBL/GenBank/DDBJ whole genome shotgun (WGS) entry which is preliminary data.</text>
</comment>
<accession>A0A6L7F4A7</accession>
<protein>
    <recommendedName>
        <fullName evidence="1">DUF6036 domain-containing protein</fullName>
    </recommendedName>
</protein>
<dbReference type="InterPro" id="IPR043519">
    <property type="entry name" value="NT_sf"/>
</dbReference>
<dbReference type="AlphaFoldDB" id="A0A6L7F4A7"/>
<proteinExistence type="predicted"/>
<evidence type="ECO:0000259" key="1">
    <source>
        <dbReference type="Pfam" id="PF19502"/>
    </source>
</evidence>
<reference evidence="2 3" key="1">
    <citation type="submission" date="2019-12" db="EMBL/GenBank/DDBJ databases">
        <authorList>
            <person name="Kun Z."/>
        </authorList>
    </citation>
    <scope>NUCLEOTIDE SEQUENCE [LARGE SCALE GENOMIC DNA]</scope>
    <source>
        <strain evidence="2 3">YIM 123512</strain>
    </source>
</reference>
<dbReference type="Pfam" id="PF19502">
    <property type="entry name" value="DUF6036"/>
    <property type="match status" value="1"/>
</dbReference>
<gene>
    <name evidence="2" type="ORF">GRQ65_21260</name>
</gene>
<dbReference type="Proteomes" id="UP000473325">
    <property type="component" value="Unassembled WGS sequence"/>
</dbReference>
<name>A0A6L7F4A7_9ACTN</name>
<feature type="domain" description="DUF6036" evidence="1">
    <location>
        <begin position="24"/>
        <end position="134"/>
    </location>
</feature>
<keyword evidence="3" id="KW-1185">Reference proteome</keyword>
<evidence type="ECO:0000313" key="2">
    <source>
        <dbReference type="EMBL" id="MXG92077.1"/>
    </source>
</evidence>